<comment type="caution">
    <text evidence="3">The sequence shown here is derived from an EMBL/GenBank/DDBJ whole genome shotgun (WGS) entry which is preliminary data.</text>
</comment>
<evidence type="ECO:0000313" key="4">
    <source>
        <dbReference type="Proteomes" id="UP000693981"/>
    </source>
</evidence>
<feature type="compositionally biased region" description="Acidic residues" evidence="1">
    <location>
        <begin position="124"/>
        <end position="136"/>
    </location>
</feature>
<dbReference type="PANTHER" id="PTHR46421:SF1">
    <property type="entry name" value="PROGRAMMED CELL DEATH PROTEIN 2-LIKE"/>
    <property type="match status" value="1"/>
</dbReference>
<sequence>MDEERVVLLGTIQERQSVDNSSPYVCKAGGTAAWYSDPPLAAKDLVCGKCGTDLFLVAQVYAPVDSDRTLYVFGCNSVACTESPGSWRVLRDQAVQAKESTEPVEAVEKLVEKVDNVKLAWGSDSDDSDWGDDEDDSGKQSQGADEVDLEALLQQRDDAMKIGTTMTKPVANAKKTEFAKDSTVTTKKGQVNAFPALSIEVIDEPYEDYTAEHNFAHENKLLEEYMKHEEEEKSADIGDLRNVISNSKKKGAAAQSGSSGAPTGESYEKTPAAQRHLLRFQKRISRCPLQCLRYDYGGEPLWPVVIPPSLKVPACSGCGGERLFEMQLTPTINYFLKVDEYAAADAKSSSNPSIATADTENDATKPVMPPGGMDWLSLIVYCCSNSCSASHEEFIYVVPSPTN</sequence>
<organism evidence="3 4">
    <name type="scientific">Phytophthora boehmeriae</name>
    <dbReference type="NCBI Taxonomy" id="109152"/>
    <lineage>
        <taxon>Eukaryota</taxon>
        <taxon>Sar</taxon>
        <taxon>Stramenopiles</taxon>
        <taxon>Oomycota</taxon>
        <taxon>Peronosporomycetes</taxon>
        <taxon>Peronosporales</taxon>
        <taxon>Peronosporaceae</taxon>
        <taxon>Phytophthora</taxon>
    </lineage>
</organism>
<feature type="compositionally biased region" description="Low complexity" evidence="1">
    <location>
        <begin position="252"/>
        <end position="261"/>
    </location>
</feature>
<gene>
    <name evidence="3" type="primary">PDCD2L</name>
    <name evidence="3" type="ORF">PHYBOEH_007954</name>
</gene>
<reference evidence="3" key="1">
    <citation type="submission" date="2021-02" db="EMBL/GenBank/DDBJ databases">
        <authorList>
            <person name="Palmer J.M."/>
        </authorList>
    </citation>
    <scope>NUCLEOTIDE SEQUENCE</scope>
    <source>
        <strain evidence="3">SCRP23</strain>
    </source>
</reference>
<dbReference type="Proteomes" id="UP000693981">
    <property type="component" value="Unassembled WGS sequence"/>
</dbReference>
<evidence type="ECO:0000256" key="1">
    <source>
        <dbReference type="SAM" id="MobiDB-lite"/>
    </source>
</evidence>
<proteinExistence type="predicted"/>
<dbReference type="GO" id="GO:0005737">
    <property type="term" value="C:cytoplasm"/>
    <property type="evidence" value="ECO:0007669"/>
    <property type="project" value="InterPro"/>
</dbReference>
<dbReference type="PANTHER" id="PTHR46421">
    <property type="entry name" value="PROGRAMMED CELL DEATH PROTEIN 2-LIKE"/>
    <property type="match status" value="1"/>
</dbReference>
<dbReference type="InterPro" id="IPR052815">
    <property type="entry name" value="PDCD2-like_regulator"/>
</dbReference>
<feature type="domain" description="Programmed cell death protein 2 C-terminal" evidence="2">
    <location>
        <begin position="277"/>
        <end position="391"/>
    </location>
</feature>
<dbReference type="OrthoDB" id="366284at2759"/>
<evidence type="ECO:0000259" key="2">
    <source>
        <dbReference type="Pfam" id="PF04194"/>
    </source>
</evidence>
<keyword evidence="4" id="KW-1185">Reference proteome</keyword>
<name>A0A8T1X2K4_9STRA</name>
<feature type="region of interest" description="Disordered" evidence="1">
    <location>
        <begin position="248"/>
        <end position="270"/>
    </location>
</feature>
<feature type="region of interest" description="Disordered" evidence="1">
    <location>
        <begin position="122"/>
        <end position="147"/>
    </location>
</feature>
<dbReference type="InterPro" id="IPR007320">
    <property type="entry name" value="PDCD2_C"/>
</dbReference>
<dbReference type="Pfam" id="PF04194">
    <property type="entry name" value="PDCD2_C"/>
    <property type="match status" value="1"/>
</dbReference>
<dbReference type="EMBL" id="JAGDFL010000045">
    <property type="protein sequence ID" value="KAG7399791.1"/>
    <property type="molecule type" value="Genomic_DNA"/>
</dbReference>
<dbReference type="AlphaFoldDB" id="A0A8T1X2K4"/>
<protein>
    <submittedName>
        <fullName evidence="3">Programmed cell death protein</fullName>
    </submittedName>
</protein>
<evidence type="ECO:0000313" key="3">
    <source>
        <dbReference type="EMBL" id="KAG7399791.1"/>
    </source>
</evidence>
<accession>A0A8T1X2K4</accession>